<dbReference type="AlphaFoldDB" id="A0AAV7QJC1"/>
<sequence length="201" mass="22291">MHCGDPTPLHSFLTPFPLKLVLVWNPGVSGRLPRREQRELPKIHCHRLLLLLAPLAQLQGLPPRNAETGGPRLELPGSPIQCAKAQGENPHPHLPIIQADARGGWGHKHTRIRRGKATAAFPSLKRPDSQSDARRRDEEILTLASLSFKLSPRGAGGTNKRESDREKLLPLPEQRPRGGLLTIKSRDFGVTSVRREFTAAR</sequence>
<proteinExistence type="predicted"/>
<keyword evidence="3" id="KW-1185">Reference proteome</keyword>
<dbReference type="Proteomes" id="UP001066276">
    <property type="component" value="Chromosome 6"/>
</dbReference>
<reference evidence="2" key="1">
    <citation type="journal article" date="2022" name="bioRxiv">
        <title>Sequencing and chromosome-scale assembly of the giantPleurodeles waltlgenome.</title>
        <authorList>
            <person name="Brown T."/>
            <person name="Elewa A."/>
            <person name="Iarovenko S."/>
            <person name="Subramanian E."/>
            <person name="Araus A.J."/>
            <person name="Petzold A."/>
            <person name="Susuki M."/>
            <person name="Suzuki K.-i.T."/>
            <person name="Hayashi T."/>
            <person name="Toyoda A."/>
            <person name="Oliveira C."/>
            <person name="Osipova E."/>
            <person name="Leigh N.D."/>
            <person name="Simon A."/>
            <person name="Yun M.H."/>
        </authorList>
    </citation>
    <scope>NUCLEOTIDE SEQUENCE</scope>
    <source>
        <strain evidence="2">20211129_DDA</strain>
        <tissue evidence="2">Liver</tissue>
    </source>
</reference>
<evidence type="ECO:0000313" key="2">
    <source>
        <dbReference type="EMBL" id="KAJ1139442.1"/>
    </source>
</evidence>
<evidence type="ECO:0000313" key="3">
    <source>
        <dbReference type="Proteomes" id="UP001066276"/>
    </source>
</evidence>
<protein>
    <submittedName>
        <fullName evidence="2">Uncharacterized protein</fullName>
    </submittedName>
</protein>
<name>A0AAV7QJC1_PLEWA</name>
<gene>
    <name evidence="2" type="ORF">NDU88_005814</name>
</gene>
<accession>A0AAV7QJC1</accession>
<feature type="region of interest" description="Disordered" evidence="1">
    <location>
        <begin position="151"/>
        <end position="179"/>
    </location>
</feature>
<evidence type="ECO:0000256" key="1">
    <source>
        <dbReference type="SAM" id="MobiDB-lite"/>
    </source>
</evidence>
<feature type="compositionally biased region" description="Basic and acidic residues" evidence="1">
    <location>
        <begin position="125"/>
        <end position="136"/>
    </location>
</feature>
<feature type="region of interest" description="Disordered" evidence="1">
    <location>
        <begin position="117"/>
        <end position="136"/>
    </location>
</feature>
<feature type="compositionally biased region" description="Basic and acidic residues" evidence="1">
    <location>
        <begin position="159"/>
        <end position="168"/>
    </location>
</feature>
<comment type="caution">
    <text evidence="2">The sequence shown here is derived from an EMBL/GenBank/DDBJ whole genome shotgun (WGS) entry which is preliminary data.</text>
</comment>
<dbReference type="EMBL" id="JANPWB010000010">
    <property type="protein sequence ID" value="KAJ1139442.1"/>
    <property type="molecule type" value="Genomic_DNA"/>
</dbReference>
<organism evidence="2 3">
    <name type="scientific">Pleurodeles waltl</name>
    <name type="common">Iberian ribbed newt</name>
    <dbReference type="NCBI Taxonomy" id="8319"/>
    <lineage>
        <taxon>Eukaryota</taxon>
        <taxon>Metazoa</taxon>
        <taxon>Chordata</taxon>
        <taxon>Craniata</taxon>
        <taxon>Vertebrata</taxon>
        <taxon>Euteleostomi</taxon>
        <taxon>Amphibia</taxon>
        <taxon>Batrachia</taxon>
        <taxon>Caudata</taxon>
        <taxon>Salamandroidea</taxon>
        <taxon>Salamandridae</taxon>
        <taxon>Pleurodelinae</taxon>
        <taxon>Pleurodeles</taxon>
    </lineage>
</organism>